<dbReference type="GO" id="GO:0042795">
    <property type="term" value="P:snRNA transcription by RNA polymerase II"/>
    <property type="evidence" value="ECO:0007669"/>
    <property type="project" value="TreeGrafter"/>
</dbReference>
<keyword evidence="2" id="KW-1133">Transmembrane helix</keyword>
<keyword evidence="4" id="KW-1185">Reference proteome</keyword>
<dbReference type="GO" id="GO:0042796">
    <property type="term" value="P:snRNA transcription by RNA polymerase III"/>
    <property type="evidence" value="ECO:0007669"/>
    <property type="project" value="TreeGrafter"/>
</dbReference>
<dbReference type="OrthoDB" id="20127at2759"/>
<dbReference type="STRING" id="13706.A0A1X2HHV9"/>
<protein>
    <submittedName>
        <fullName evidence="3">Small nuclear RNA activating complex, subunit SNAP43-domain-containing protein</fullName>
    </submittedName>
</protein>
<evidence type="ECO:0000256" key="1">
    <source>
        <dbReference type="SAM" id="MobiDB-lite"/>
    </source>
</evidence>
<dbReference type="Proteomes" id="UP000242180">
    <property type="component" value="Unassembled WGS sequence"/>
</dbReference>
<name>A0A1X2HHV9_SYNRA</name>
<feature type="transmembrane region" description="Helical" evidence="2">
    <location>
        <begin position="95"/>
        <end position="118"/>
    </location>
</feature>
<dbReference type="GO" id="GO:0019185">
    <property type="term" value="C:snRNA-activating protein complex"/>
    <property type="evidence" value="ECO:0007669"/>
    <property type="project" value="TreeGrafter"/>
</dbReference>
<dbReference type="EMBL" id="MCGN01000003">
    <property type="protein sequence ID" value="ORY98684.1"/>
    <property type="molecule type" value="Genomic_DNA"/>
</dbReference>
<feature type="compositionally biased region" description="Polar residues" evidence="1">
    <location>
        <begin position="325"/>
        <end position="346"/>
    </location>
</feature>
<keyword evidence="2" id="KW-0472">Membrane</keyword>
<accession>A0A1X2HHV9</accession>
<dbReference type="InterPro" id="IPR019188">
    <property type="entry name" value="SNAPC1"/>
</dbReference>
<reference evidence="3 4" key="1">
    <citation type="submission" date="2016-07" db="EMBL/GenBank/DDBJ databases">
        <title>Pervasive Adenine N6-methylation of Active Genes in Fungi.</title>
        <authorList>
            <consortium name="DOE Joint Genome Institute"/>
            <person name="Mondo S.J."/>
            <person name="Dannebaum R.O."/>
            <person name="Kuo R.C."/>
            <person name="Labutti K."/>
            <person name="Haridas S."/>
            <person name="Kuo A."/>
            <person name="Salamov A."/>
            <person name="Ahrendt S.R."/>
            <person name="Lipzen A."/>
            <person name="Sullivan W."/>
            <person name="Andreopoulos W.B."/>
            <person name="Clum A."/>
            <person name="Lindquist E."/>
            <person name="Daum C."/>
            <person name="Ramamoorthy G.K."/>
            <person name="Gryganskyi A."/>
            <person name="Culley D."/>
            <person name="Magnuson J.K."/>
            <person name="James T.Y."/>
            <person name="O'Malley M.A."/>
            <person name="Stajich J.E."/>
            <person name="Spatafora J.W."/>
            <person name="Visel A."/>
            <person name="Grigoriev I.V."/>
        </authorList>
    </citation>
    <scope>NUCLEOTIDE SEQUENCE [LARGE SCALE GENOMIC DNA]</scope>
    <source>
        <strain evidence="3 4">NRRL 2496</strain>
    </source>
</reference>
<organism evidence="3 4">
    <name type="scientific">Syncephalastrum racemosum</name>
    <name type="common">Filamentous fungus</name>
    <dbReference type="NCBI Taxonomy" id="13706"/>
    <lineage>
        <taxon>Eukaryota</taxon>
        <taxon>Fungi</taxon>
        <taxon>Fungi incertae sedis</taxon>
        <taxon>Mucoromycota</taxon>
        <taxon>Mucoromycotina</taxon>
        <taxon>Mucoromycetes</taxon>
        <taxon>Mucorales</taxon>
        <taxon>Syncephalastraceae</taxon>
        <taxon>Syncephalastrum</taxon>
    </lineage>
</organism>
<dbReference type="AlphaFoldDB" id="A0A1X2HHV9"/>
<dbReference type="GO" id="GO:0043565">
    <property type="term" value="F:sequence-specific DNA binding"/>
    <property type="evidence" value="ECO:0007669"/>
    <property type="project" value="TreeGrafter"/>
</dbReference>
<keyword evidence="2" id="KW-0812">Transmembrane</keyword>
<dbReference type="PANTHER" id="PTHR15131">
    <property type="entry name" value="SMALL NUCLEAR RNA ACTIVATING COMPLEX, POLYPEPTIDE 1"/>
    <property type="match status" value="1"/>
</dbReference>
<dbReference type="OMA" id="LWHELHF"/>
<proteinExistence type="predicted"/>
<evidence type="ECO:0000313" key="4">
    <source>
        <dbReference type="Proteomes" id="UP000242180"/>
    </source>
</evidence>
<feature type="region of interest" description="Disordered" evidence="1">
    <location>
        <begin position="311"/>
        <end position="346"/>
    </location>
</feature>
<evidence type="ECO:0000313" key="3">
    <source>
        <dbReference type="EMBL" id="ORY98684.1"/>
    </source>
</evidence>
<dbReference type="InParanoid" id="A0A1X2HHV9"/>
<dbReference type="Pfam" id="PF09808">
    <property type="entry name" value="SNAPC1"/>
    <property type="match status" value="1"/>
</dbReference>
<sequence length="346" mass="40209">MTEAKSTKRQRDTKICENLYQAGDYFRVHRRHRVLPRHAAEDDLSFLLTTFASYPRHDMKDFLEAWKALDFGQIHTVCTDSESRPKFMQAFYDAALAYLWSGSTVIRIGVFYALYFLYYSQPLTWPRAPIRVEPDTWKLLISTCADFAKSKDAFTVKAAAFLLRLRKDNGFVYTLQSQIETTNHLERMEMESVYTIRKRLQEFEKERLTLDPTSVAYMEGKGRKKLRSTADAYEQAKRASCSGPQATRAMQDLLYNMTGTRETKPERLTGALMNTTLMADEAAFVNTLQRMEAEHWRERFREIHERMNRDKSGRLDSRTRLLPSESPTTTISTASRIDVTQSPRLP</sequence>
<gene>
    <name evidence="3" type="ORF">BCR43DRAFT_487971</name>
</gene>
<dbReference type="PANTHER" id="PTHR15131:SF3">
    <property type="entry name" value="SNRNA-ACTIVATING PROTEIN COMPLEX SUBUNIT 1"/>
    <property type="match status" value="1"/>
</dbReference>
<comment type="caution">
    <text evidence="3">The sequence shown here is derived from an EMBL/GenBank/DDBJ whole genome shotgun (WGS) entry which is preliminary data.</text>
</comment>
<evidence type="ECO:0000256" key="2">
    <source>
        <dbReference type="SAM" id="Phobius"/>
    </source>
</evidence>